<dbReference type="InterPro" id="IPR006137">
    <property type="entry name" value="NADH_UbQ_OxRdtase-like_20kDa"/>
</dbReference>
<protein>
    <recommendedName>
        <fullName evidence="2">NADH:ubiquinone oxidoreductase-like 20kDa subunit domain-containing protein</fullName>
    </recommendedName>
</protein>
<evidence type="ECO:0000313" key="4">
    <source>
        <dbReference type="Proteomes" id="UP000229459"/>
    </source>
</evidence>
<dbReference type="Proteomes" id="UP000229459">
    <property type="component" value="Unassembled WGS sequence"/>
</dbReference>
<proteinExistence type="predicted"/>
<accession>A0A2H0B6H0</accession>
<dbReference type="PANTHER" id="PTHR42845">
    <property type="entry name" value="COENZYME F420-REDUCING HYDROGENASE, GAMMA SUBUNIT"/>
    <property type="match status" value="1"/>
</dbReference>
<dbReference type="Pfam" id="PF01058">
    <property type="entry name" value="Oxidored_q6"/>
    <property type="match status" value="1"/>
</dbReference>
<dbReference type="InterPro" id="IPR051349">
    <property type="entry name" value="Hydrogenase_assoc-protein"/>
</dbReference>
<dbReference type="AlphaFoldDB" id="A0A2H0B6H0"/>
<evidence type="ECO:0000313" key="3">
    <source>
        <dbReference type="EMBL" id="PIP53283.1"/>
    </source>
</evidence>
<dbReference type="Gene3D" id="3.40.50.700">
    <property type="entry name" value="NADH:ubiquinone oxidoreductase-like, 20kDa subunit"/>
    <property type="match status" value="1"/>
</dbReference>
<name>A0A2H0B6H0_9BACT</name>
<evidence type="ECO:0000259" key="2">
    <source>
        <dbReference type="Pfam" id="PF01058"/>
    </source>
</evidence>
<organism evidence="3 4">
    <name type="scientific">Candidatus Beckwithbacteria bacterium CG23_combo_of_CG06-09_8_20_14_all_34_8</name>
    <dbReference type="NCBI Taxonomy" id="1974497"/>
    <lineage>
        <taxon>Bacteria</taxon>
        <taxon>Candidatus Beckwithiibacteriota</taxon>
    </lineage>
</organism>
<dbReference type="GO" id="GO:0051536">
    <property type="term" value="F:iron-sulfur cluster binding"/>
    <property type="evidence" value="ECO:0007669"/>
    <property type="project" value="InterPro"/>
</dbReference>
<dbReference type="InterPro" id="IPR037024">
    <property type="entry name" value="NiFe_Hase_small_N_sf"/>
</dbReference>
<dbReference type="SUPFAM" id="SSF56770">
    <property type="entry name" value="HydA/Nqo6-like"/>
    <property type="match status" value="1"/>
</dbReference>
<dbReference type="GO" id="GO:0016491">
    <property type="term" value="F:oxidoreductase activity"/>
    <property type="evidence" value="ECO:0007669"/>
    <property type="project" value="UniProtKB-KW"/>
</dbReference>
<keyword evidence="1" id="KW-0560">Oxidoreductase</keyword>
<comment type="caution">
    <text evidence="3">The sequence shown here is derived from an EMBL/GenBank/DDBJ whole genome shotgun (WGS) entry which is preliminary data.</text>
</comment>
<dbReference type="PANTHER" id="PTHR42845:SF1">
    <property type="entry name" value="HYDROGENASE SMALL SUBUNIT"/>
    <property type="match status" value="1"/>
</dbReference>
<sequence length="168" mass="18790">MTEVSPPKKKLVIGLFSFTCCEGCSILLTEILNDYLEAWLPLVEFRHAKALKTNNRLEGLDLAIIEGAISSVSKEEELKEIRANSKYVLAIGSCAVTGLPSASRNTFEQEGKIDDRIRDYFNRFDYAPQVKKLEDVIKVDDKVPGCPMNKDLFLAGVNKYLKICGIVE</sequence>
<gene>
    <name evidence="3" type="ORF">COX08_01850</name>
</gene>
<feature type="domain" description="NADH:ubiquinone oxidoreductase-like 20kDa subunit" evidence="2">
    <location>
        <begin position="21"/>
        <end position="159"/>
    </location>
</feature>
<reference evidence="3 4" key="1">
    <citation type="submission" date="2017-09" db="EMBL/GenBank/DDBJ databases">
        <title>Depth-based differentiation of microbial function through sediment-hosted aquifers and enrichment of novel symbionts in the deep terrestrial subsurface.</title>
        <authorList>
            <person name="Probst A.J."/>
            <person name="Ladd B."/>
            <person name="Jarett J.K."/>
            <person name="Geller-Mcgrath D.E."/>
            <person name="Sieber C.M."/>
            <person name="Emerson J.B."/>
            <person name="Anantharaman K."/>
            <person name="Thomas B.C."/>
            <person name="Malmstrom R."/>
            <person name="Stieglmeier M."/>
            <person name="Klingl A."/>
            <person name="Woyke T."/>
            <person name="Ryan C.M."/>
            <person name="Banfield J.F."/>
        </authorList>
    </citation>
    <scope>NUCLEOTIDE SEQUENCE [LARGE SCALE GENOMIC DNA]</scope>
    <source>
        <strain evidence="3">CG23_combo_of_CG06-09_8_20_14_all_34_8</strain>
    </source>
</reference>
<evidence type="ECO:0000256" key="1">
    <source>
        <dbReference type="ARBA" id="ARBA00023002"/>
    </source>
</evidence>
<dbReference type="EMBL" id="PCSR01000040">
    <property type="protein sequence ID" value="PIP53283.1"/>
    <property type="molecule type" value="Genomic_DNA"/>
</dbReference>